<dbReference type="Gene3D" id="3.20.20.70">
    <property type="entry name" value="Aldolase class I"/>
    <property type="match status" value="1"/>
</dbReference>
<evidence type="ECO:0000256" key="3">
    <source>
        <dbReference type="ARBA" id="ARBA00012362"/>
    </source>
</evidence>
<accession>X1DYU1</accession>
<evidence type="ECO:0000256" key="7">
    <source>
        <dbReference type="ARBA" id="ARBA00023239"/>
    </source>
</evidence>
<feature type="non-terminal residue" evidence="9">
    <location>
        <position position="38"/>
    </location>
</feature>
<evidence type="ECO:0000313" key="9">
    <source>
        <dbReference type="EMBL" id="GAH01548.1"/>
    </source>
</evidence>
<evidence type="ECO:0000256" key="4">
    <source>
        <dbReference type="ARBA" id="ARBA00022605"/>
    </source>
</evidence>
<comment type="pathway">
    <text evidence="2">Amino-acid biosynthesis; L-tryptophan biosynthesis; L-tryptophan from chorismate: step 4/5.</text>
</comment>
<dbReference type="EC" id="4.1.1.48" evidence="3"/>
<evidence type="ECO:0000256" key="6">
    <source>
        <dbReference type="ARBA" id="ARBA00023141"/>
    </source>
</evidence>
<dbReference type="EMBL" id="BART01026824">
    <property type="protein sequence ID" value="GAH01548.1"/>
    <property type="molecule type" value="Genomic_DNA"/>
</dbReference>
<dbReference type="GO" id="GO:0000162">
    <property type="term" value="P:L-tryptophan biosynthetic process"/>
    <property type="evidence" value="ECO:0007669"/>
    <property type="project" value="UniProtKB-UniPathway"/>
</dbReference>
<proteinExistence type="predicted"/>
<keyword evidence="5" id="KW-0822">Tryptophan biosynthesis</keyword>
<dbReference type="GO" id="GO:0004425">
    <property type="term" value="F:indole-3-glycerol-phosphate synthase activity"/>
    <property type="evidence" value="ECO:0007669"/>
    <property type="project" value="UniProtKB-EC"/>
</dbReference>
<dbReference type="SUPFAM" id="SSF51366">
    <property type="entry name" value="Ribulose-phoshate binding barrel"/>
    <property type="match status" value="1"/>
</dbReference>
<dbReference type="UniPathway" id="UPA00035">
    <property type="reaction ID" value="UER00043"/>
</dbReference>
<dbReference type="Pfam" id="PF00218">
    <property type="entry name" value="IGPS"/>
    <property type="match status" value="1"/>
</dbReference>
<protein>
    <recommendedName>
        <fullName evidence="3">indole-3-glycerol-phosphate synthase</fullName>
        <ecNumber evidence="3">4.1.1.48</ecNumber>
    </recommendedName>
</protein>
<dbReference type="InterPro" id="IPR011060">
    <property type="entry name" value="RibuloseP-bd_barrel"/>
</dbReference>
<evidence type="ECO:0000256" key="1">
    <source>
        <dbReference type="ARBA" id="ARBA00001633"/>
    </source>
</evidence>
<keyword evidence="4" id="KW-0028">Amino-acid biosynthesis</keyword>
<comment type="catalytic activity">
    <reaction evidence="1">
        <text>1-(2-carboxyphenylamino)-1-deoxy-D-ribulose 5-phosphate + H(+) = (1S,2R)-1-C-(indol-3-yl)glycerol 3-phosphate + CO2 + H2O</text>
        <dbReference type="Rhea" id="RHEA:23476"/>
        <dbReference type="ChEBI" id="CHEBI:15377"/>
        <dbReference type="ChEBI" id="CHEBI:15378"/>
        <dbReference type="ChEBI" id="CHEBI:16526"/>
        <dbReference type="ChEBI" id="CHEBI:58613"/>
        <dbReference type="ChEBI" id="CHEBI:58866"/>
        <dbReference type="EC" id="4.1.1.48"/>
    </reaction>
</comment>
<evidence type="ECO:0000259" key="8">
    <source>
        <dbReference type="Pfam" id="PF00218"/>
    </source>
</evidence>
<feature type="domain" description="Indole-3-glycerol phosphate synthase" evidence="8">
    <location>
        <begin position="1"/>
        <end position="37"/>
    </location>
</feature>
<dbReference type="AlphaFoldDB" id="X1DYU1"/>
<keyword evidence="7" id="KW-0456">Lyase</keyword>
<reference evidence="9" key="1">
    <citation type="journal article" date="2014" name="Front. Microbiol.">
        <title>High frequency of phylogenetically diverse reductive dehalogenase-homologous genes in deep subseafloor sedimentary metagenomes.</title>
        <authorList>
            <person name="Kawai M."/>
            <person name="Futagami T."/>
            <person name="Toyoda A."/>
            <person name="Takaki Y."/>
            <person name="Nishi S."/>
            <person name="Hori S."/>
            <person name="Arai W."/>
            <person name="Tsubouchi T."/>
            <person name="Morono Y."/>
            <person name="Uchiyama I."/>
            <person name="Ito T."/>
            <person name="Fujiyama A."/>
            <person name="Inagaki F."/>
            <person name="Takami H."/>
        </authorList>
    </citation>
    <scope>NUCLEOTIDE SEQUENCE</scope>
    <source>
        <strain evidence="9">Expedition CK06-06</strain>
    </source>
</reference>
<evidence type="ECO:0000256" key="2">
    <source>
        <dbReference type="ARBA" id="ARBA00004696"/>
    </source>
</evidence>
<name>X1DYU1_9ZZZZ</name>
<sequence length="38" mass="4116">MKFASAAGAELMGINNRDLKTMQVNITRTARLAPLVPD</sequence>
<gene>
    <name evidence="9" type="ORF">S01H4_47725</name>
</gene>
<organism evidence="9">
    <name type="scientific">marine sediment metagenome</name>
    <dbReference type="NCBI Taxonomy" id="412755"/>
    <lineage>
        <taxon>unclassified sequences</taxon>
        <taxon>metagenomes</taxon>
        <taxon>ecological metagenomes</taxon>
    </lineage>
</organism>
<dbReference type="InterPro" id="IPR013798">
    <property type="entry name" value="Indole-3-glycerol_P_synth_dom"/>
</dbReference>
<keyword evidence="6" id="KW-0057">Aromatic amino acid biosynthesis</keyword>
<comment type="caution">
    <text evidence="9">The sequence shown here is derived from an EMBL/GenBank/DDBJ whole genome shotgun (WGS) entry which is preliminary data.</text>
</comment>
<dbReference type="InterPro" id="IPR013785">
    <property type="entry name" value="Aldolase_TIM"/>
</dbReference>
<evidence type="ECO:0000256" key="5">
    <source>
        <dbReference type="ARBA" id="ARBA00022822"/>
    </source>
</evidence>